<dbReference type="InterPro" id="IPR006645">
    <property type="entry name" value="NGN-like_dom"/>
</dbReference>
<dbReference type="Proteomes" id="UP000760480">
    <property type="component" value="Unassembled WGS sequence"/>
</dbReference>
<sequence length="217" mass="24305">MALMQADFARSMRSSPDQRLAFQPCMRTIVRPDHPNTGPMMNAPIAHTHPAAGCWFAVFSKPRRETEAAEQLTHQEFTVFLPQVRVQRRLRGQWRDVIEPMFPRYLFLWAVLGQDDLRPVRSTRGVVDLVRFGGELRPVPEPVIAELRRICEGGVLDLPSPLAPGSRVRILTGPFAGHEAELLHTDGAHRARVLLELLGQMNALAFPLDALAPAENP</sequence>
<dbReference type="SMART" id="SM00739">
    <property type="entry name" value="KOW"/>
    <property type="match status" value="1"/>
</dbReference>
<dbReference type="CDD" id="cd06091">
    <property type="entry name" value="KOW_NusG"/>
    <property type="match status" value="1"/>
</dbReference>
<reference evidence="6 7" key="1">
    <citation type="submission" date="2019-03" db="EMBL/GenBank/DDBJ databases">
        <title>Metabolic reconstructions from genomes of highly enriched 'Candidatus Accumulibacter' and 'Candidatus Competibacter' bioreactor populations.</title>
        <authorList>
            <person name="Annavajhala M.K."/>
            <person name="Welles L."/>
            <person name="Abbas B."/>
            <person name="Sorokin D."/>
            <person name="Park H."/>
            <person name="Van Loosdrecht M."/>
            <person name="Chandran K."/>
        </authorList>
    </citation>
    <scope>NUCLEOTIDE SEQUENCE [LARGE SCALE GENOMIC DNA]</scope>
    <source>
        <strain evidence="6 7">SBR_G</strain>
    </source>
</reference>
<evidence type="ECO:0000259" key="4">
    <source>
        <dbReference type="SMART" id="SM00738"/>
    </source>
</evidence>
<dbReference type="Gene3D" id="3.30.70.940">
    <property type="entry name" value="NusG, N-terminal domain"/>
    <property type="match status" value="1"/>
</dbReference>
<dbReference type="InterPro" id="IPR036735">
    <property type="entry name" value="NGN_dom_sf"/>
</dbReference>
<keyword evidence="3" id="KW-0804">Transcription</keyword>
<dbReference type="SMART" id="SM00738">
    <property type="entry name" value="NGN"/>
    <property type="match status" value="1"/>
</dbReference>
<evidence type="ECO:0000313" key="6">
    <source>
        <dbReference type="EMBL" id="NMQ20403.1"/>
    </source>
</evidence>
<gene>
    <name evidence="6" type="ORF">E4P82_15075</name>
</gene>
<dbReference type="CDD" id="cd09892">
    <property type="entry name" value="NGN_SP_RfaH"/>
    <property type="match status" value="1"/>
</dbReference>
<dbReference type="PANTHER" id="PTHR30265">
    <property type="entry name" value="RHO-INTERACTING TRANSCRIPTION TERMINATION FACTOR NUSG"/>
    <property type="match status" value="1"/>
</dbReference>
<name>A0ABX1TQM3_9GAMM</name>
<dbReference type="SUPFAM" id="SSF82679">
    <property type="entry name" value="N-utilization substance G protein NusG, N-terminal domain"/>
    <property type="match status" value="1"/>
</dbReference>
<feature type="domain" description="KOW" evidence="5">
    <location>
        <begin position="161"/>
        <end position="188"/>
    </location>
</feature>
<dbReference type="EMBL" id="SPMZ01000048">
    <property type="protein sequence ID" value="NMQ20403.1"/>
    <property type="molecule type" value="Genomic_DNA"/>
</dbReference>
<comment type="caution">
    <text evidence="6">The sequence shown here is derived from an EMBL/GenBank/DDBJ whole genome shotgun (WGS) entry which is preliminary data.</text>
</comment>
<evidence type="ECO:0000256" key="2">
    <source>
        <dbReference type="ARBA" id="ARBA00023015"/>
    </source>
</evidence>
<keyword evidence="7" id="KW-1185">Reference proteome</keyword>
<keyword evidence="2" id="KW-0805">Transcription regulation</keyword>
<dbReference type="InterPro" id="IPR005824">
    <property type="entry name" value="KOW"/>
</dbReference>
<organism evidence="6 7">
    <name type="scientific">Candidatus Competibacter phosphatis</name>
    <dbReference type="NCBI Taxonomy" id="221280"/>
    <lineage>
        <taxon>Bacteria</taxon>
        <taxon>Pseudomonadati</taxon>
        <taxon>Pseudomonadota</taxon>
        <taxon>Gammaproteobacteria</taxon>
        <taxon>Candidatus Competibacteraceae</taxon>
        <taxon>Candidatus Competibacter</taxon>
    </lineage>
</organism>
<proteinExistence type="predicted"/>
<protein>
    <submittedName>
        <fullName evidence="6">Transcription/translation regulatory transformer protein RfaH</fullName>
    </submittedName>
</protein>
<evidence type="ECO:0000256" key="1">
    <source>
        <dbReference type="ARBA" id="ARBA00022814"/>
    </source>
</evidence>
<keyword evidence="1" id="KW-0889">Transcription antitermination</keyword>
<evidence type="ECO:0000256" key="3">
    <source>
        <dbReference type="ARBA" id="ARBA00023163"/>
    </source>
</evidence>
<accession>A0ABX1TQM3</accession>
<feature type="domain" description="NusG-like N-terminal" evidence="4">
    <location>
        <begin position="52"/>
        <end position="151"/>
    </location>
</feature>
<dbReference type="PANTHER" id="PTHR30265:SF7">
    <property type="entry name" value="TRANSCRIPTION ANTITERMINATION PROTEIN RFAH"/>
    <property type="match status" value="1"/>
</dbReference>
<evidence type="ECO:0000259" key="5">
    <source>
        <dbReference type="SMART" id="SM00739"/>
    </source>
</evidence>
<evidence type="ECO:0000313" key="7">
    <source>
        <dbReference type="Proteomes" id="UP000760480"/>
    </source>
</evidence>
<dbReference type="InterPro" id="IPR043425">
    <property type="entry name" value="NusG-like"/>
</dbReference>
<dbReference type="Pfam" id="PF02357">
    <property type="entry name" value="NusG"/>
    <property type="match status" value="1"/>
</dbReference>